<evidence type="ECO:0000313" key="4">
    <source>
        <dbReference type="Proteomes" id="UP000177798"/>
    </source>
</evidence>
<dbReference type="OrthoDB" id="3518533at2759"/>
<name>A0A1D9Q2Q5_SCLS1</name>
<feature type="chain" id="PRO_5010537763" description="DUF7907 domain-containing protein" evidence="1">
    <location>
        <begin position="21"/>
        <end position="190"/>
    </location>
</feature>
<evidence type="ECO:0000256" key="1">
    <source>
        <dbReference type="SAM" id="SignalP"/>
    </source>
</evidence>
<keyword evidence="1" id="KW-0732">Signal</keyword>
<dbReference type="Proteomes" id="UP000177798">
    <property type="component" value="Chromosome 4"/>
</dbReference>
<protein>
    <recommendedName>
        <fullName evidence="2">DUF7907 domain-containing protein</fullName>
    </recommendedName>
</protein>
<dbReference type="EMBL" id="CP017817">
    <property type="protein sequence ID" value="APA09176.1"/>
    <property type="molecule type" value="Genomic_DNA"/>
</dbReference>
<feature type="signal peptide" evidence="1">
    <location>
        <begin position="1"/>
        <end position="20"/>
    </location>
</feature>
<dbReference type="OMA" id="WEPIVIN"/>
<proteinExistence type="predicted"/>
<evidence type="ECO:0000313" key="3">
    <source>
        <dbReference type="EMBL" id="APA09176.1"/>
    </source>
</evidence>
<sequence length="190" mass="21014">MVSMRNLALAASSILSLVSAAPTIESRQDAWTPGTLNNTREFYLHMTVTDGDYTHNGWVLEAYHTGAGMADPVFVDPTNSTGSRMYFNSSQLQFDVNAYPFSINAFPSDTNYARWEPVTITAGYGSGKFVNEGSAGFQVDEEEADGWVVCEWSHGLNAPQLFQMIKYFDAPDPYVVPSSCARVLLFPVWI</sequence>
<reference evidence="4" key="1">
    <citation type="journal article" date="2017" name="Genome Biol. Evol.">
        <title>The complete genome sequence of the phytopathogenic fungus Sclerotinia sclerotiorum reveals insights into the genome architecture of broad host range pathogens.</title>
        <authorList>
            <person name="Derbyshire M."/>
            <person name="Denton-Giles M."/>
            <person name="Hegedus D."/>
            <person name="Seifbarghy S."/>
            <person name="Rollins J."/>
            <person name="van Kan J."/>
            <person name="Seidl M.F."/>
            <person name="Faino L."/>
            <person name="Mbengue M."/>
            <person name="Navaud O."/>
            <person name="Raffaele S."/>
            <person name="Hammond-Kosack K."/>
            <person name="Heard S."/>
            <person name="Oliver R."/>
        </authorList>
    </citation>
    <scope>NUCLEOTIDE SEQUENCE [LARGE SCALE GENOMIC DNA]</scope>
    <source>
        <strain evidence="4">ATCC 18683 / 1980 / Ss-1</strain>
    </source>
</reference>
<dbReference type="RefSeq" id="XP_001596861.1">
    <property type="nucleotide sequence ID" value="XM_001596811.1"/>
</dbReference>
<dbReference type="VEuPathDB" id="FungiDB:sscle_04g039460"/>
<dbReference type="AlphaFoldDB" id="A0A1D9Q2Q5"/>
<dbReference type="KEGG" id="ssl:SS1G_03084"/>
<dbReference type="InterPro" id="IPR057229">
    <property type="entry name" value="DUF7907"/>
</dbReference>
<dbReference type="Pfam" id="PF25484">
    <property type="entry name" value="DUF7907"/>
    <property type="match status" value="1"/>
</dbReference>
<feature type="domain" description="DUF7907" evidence="2">
    <location>
        <begin position="40"/>
        <end position="188"/>
    </location>
</feature>
<organism evidence="3 4">
    <name type="scientific">Sclerotinia sclerotiorum (strain ATCC 18683 / 1980 / Ss-1)</name>
    <name type="common">White mold</name>
    <name type="synonym">Whetzelinia sclerotiorum</name>
    <dbReference type="NCBI Taxonomy" id="665079"/>
    <lineage>
        <taxon>Eukaryota</taxon>
        <taxon>Fungi</taxon>
        <taxon>Dikarya</taxon>
        <taxon>Ascomycota</taxon>
        <taxon>Pezizomycotina</taxon>
        <taxon>Leotiomycetes</taxon>
        <taxon>Helotiales</taxon>
        <taxon>Sclerotiniaceae</taxon>
        <taxon>Sclerotinia</taxon>
    </lineage>
</organism>
<evidence type="ECO:0000259" key="2">
    <source>
        <dbReference type="Pfam" id="PF25484"/>
    </source>
</evidence>
<gene>
    <name evidence="3" type="ORF">sscle_04g039460</name>
</gene>
<accession>A0A1D9Q2Q5</accession>